<dbReference type="InterPro" id="IPR017438">
    <property type="entry name" value="ATP-NAD_kinase_N"/>
</dbReference>
<dbReference type="InterPro" id="IPR016064">
    <property type="entry name" value="NAD/diacylglycerol_kinase_sf"/>
</dbReference>
<organism evidence="9 10">
    <name type="scientific">Symbiochloris irregularis</name>
    <dbReference type="NCBI Taxonomy" id="706552"/>
    <lineage>
        <taxon>Eukaryota</taxon>
        <taxon>Viridiplantae</taxon>
        <taxon>Chlorophyta</taxon>
        <taxon>core chlorophytes</taxon>
        <taxon>Trebouxiophyceae</taxon>
        <taxon>Trebouxiales</taxon>
        <taxon>Trebouxiaceae</taxon>
        <taxon>Symbiochloris</taxon>
    </lineage>
</organism>
<name>A0AAW1NUE4_9CHLO</name>
<dbReference type="Pfam" id="PF00781">
    <property type="entry name" value="DAGK_cat"/>
    <property type="match status" value="1"/>
</dbReference>
<dbReference type="EC" id="2.7.1.107" evidence="6"/>
<dbReference type="Gene3D" id="3.40.50.10330">
    <property type="entry name" value="Probable inorganic polyphosphate/atp-NAD kinase, domain 1"/>
    <property type="match status" value="1"/>
</dbReference>
<evidence type="ECO:0000256" key="6">
    <source>
        <dbReference type="RuleBase" id="RU361128"/>
    </source>
</evidence>
<feature type="region of interest" description="Disordered" evidence="7">
    <location>
        <begin position="465"/>
        <end position="489"/>
    </location>
</feature>
<evidence type="ECO:0000256" key="3">
    <source>
        <dbReference type="ARBA" id="ARBA00022741"/>
    </source>
</evidence>
<evidence type="ECO:0000256" key="7">
    <source>
        <dbReference type="SAM" id="MobiDB-lite"/>
    </source>
</evidence>
<comment type="similarity">
    <text evidence="1 6">Belongs to the eukaryotic diacylglycerol kinase family.</text>
</comment>
<protein>
    <recommendedName>
        <fullName evidence="6">Diacylglycerol kinase</fullName>
        <shortName evidence="6">DAG kinase</shortName>
        <ecNumber evidence="6">2.7.1.107</ecNumber>
    </recommendedName>
</protein>
<dbReference type="Pfam" id="PF00609">
    <property type="entry name" value="DAGK_acc"/>
    <property type="match status" value="1"/>
</dbReference>
<feature type="compositionally biased region" description="Polar residues" evidence="7">
    <location>
        <begin position="1"/>
        <end position="10"/>
    </location>
</feature>
<dbReference type="SUPFAM" id="SSF111331">
    <property type="entry name" value="NAD kinase/diacylglycerol kinase-like"/>
    <property type="match status" value="1"/>
</dbReference>
<keyword evidence="2 6" id="KW-0808">Transferase</keyword>
<evidence type="ECO:0000256" key="4">
    <source>
        <dbReference type="ARBA" id="ARBA00022777"/>
    </source>
</evidence>
<dbReference type="PANTHER" id="PTHR11255:SF80">
    <property type="entry name" value="EYE-SPECIFIC DIACYLGLYCEROL KINASE"/>
    <property type="match status" value="1"/>
</dbReference>
<dbReference type="GO" id="GO:0004143">
    <property type="term" value="F:ATP-dependent diacylglycerol kinase activity"/>
    <property type="evidence" value="ECO:0007669"/>
    <property type="project" value="UniProtKB-EC"/>
</dbReference>
<feature type="region of interest" description="Disordered" evidence="7">
    <location>
        <begin position="1"/>
        <end position="52"/>
    </location>
</feature>
<accession>A0AAW1NUE4</accession>
<keyword evidence="5 6" id="KW-0067">ATP-binding</keyword>
<dbReference type="GO" id="GO:0016020">
    <property type="term" value="C:membrane"/>
    <property type="evidence" value="ECO:0007669"/>
    <property type="project" value="TreeGrafter"/>
</dbReference>
<dbReference type="Gene3D" id="2.60.200.40">
    <property type="match status" value="1"/>
</dbReference>
<evidence type="ECO:0000259" key="8">
    <source>
        <dbReference type="PROSITE" id="PS50146"/>
    </source>
</evidence>
<proteinExistence type="inferred from homology"/>
<keyword evidence="4 6" id="KW-0418">Kinase</keyword>
<dbReference type="InterPro" id="IPR037607">
    <property type="entry name" value="DGK"/>
</dbReference>
<dbReference type="Proteomes" id="UP001465755">
    <property type="component" value="Unassembled WGS sequence"/>
</dbReference>
<dbReference type="PROSITE" id="PS50146">
    <property type="entry name" value="DAGK"/>
    <property type="match status" value="1"/>
</dbReference>
<dbReference type="AlphaFoldDB" id="A0AAW1NUE4"/>
<feature type="domain" description="DAGKc" evidence="8">
    <location>
        <begin position="49"/>
        <end position="205"/>
    </location>
</feature>
<feature type="compositionally biased region" description="Basic and acidic residues" evidence="7">
    <location>
        <begin position="12"/>
        <end position="42"/>
    </location>
</feature>
<dbReference type="SMART" id="SM00045">
    <property type="entry name" value="DAGKa"/>
    <property type="match status" value="1"/>
</dbReference>
<evidence type="ECO:0000313" key="9">
    <source>
        <dbReference type="EMBL" id="KAK9797760.1"/>
    </source>
</evidence>
<dbReference type="GO" id="GO:0007200">
    <property type="term" value="P:phospholipase C-activating G protein-coupled receptor signaling pathway"/>
    <property type="evidence" value="ECO:0007669"/>
    <property type="project" value="InterPro"/>
</dbReference>
<keyword evidence="3 6" id="KW-0547">Nucleotide-binding</keyword>
<sequence>MAESGSQAASTAKDDTKPQTFRIPDEFLRDTKKEDEKQEDKAGAQSEPAEGLPMIMFINGSSGGHVGPALSKKFSQVVGSKQVFDLSKDKPNDVLAKLFDNLSKAEQAGDSRATGVRNHLRVLACGGDGTVAWVLTTIWNLDLKPPPPVAVIPLGTGNGLSQNFGWGKTMRPEWLTSEDSMKQELQALVHARQRDIDLWKVQLAHPKAEFKDDERPDALQIVEGDEQVPRGMKGMFTYYCTAGVDAEVAYRFHKLRKEHPGIASKRKVNEGLYAGMGVRTGWFCGAKPLRETVATLKVKKSGQDWQEVKLASNIYAILIINLQTYSGGRDVWGLHDSDRTGGAKRPEEAQKGFRKPIFDDGLIEVVGLKTGWHTVVVLAQLSRRIHGKRLAQGNEVMVEFRDSAKTAGHAAYMRLDGEPWMQDISGATQEQPLTVHIKHAGKGSMLINTDKLPGTAQKAMALAEREEQLSNPAPETSKHVQRNATLAQN</sequence>
<evidence type="ECO:0000256" key="5">
    <source>
        <dbReference type="ARBA" id="ARBA00022840"/>
    </source>
</evidence>
<dbReference type="SMART" id="SM00046">
    <property type="entry name" value="DAGKc"/>
    <property type="match status" value="1"/>
</dbReference>
<dbReference type="InterPro" id="IPR001206">
    <property type="entry name" value="Diacylglycerol_kinase_cat_dom"/>
</dbReference>
<gene>
    <name evidence="9" type="ORF">WJX73_008031</name>
</gene>
<evidence type="ECO:0000256" key="1">
    <source>
        <dbReference type="ARBA" id="ARBA00009280"/>
    </source>
</evidence>
<comment type="catalytic activity">
    <reaction evidence="6">
        <text>a 1,2-diacyl-sn-glycerol + ATP = a 1,2-diacyl-sn-glycero-3-phosphate + ADP + H(+)</text>
        <dbReference type="Rhea" id="RHEA:10272"/>
        <dbReference type="ChEBI" id="CHEBI:15378"/>
        <dbReference type="ChEBI" id="CHEBI:17815"/>
        <dbReference type="ChEBI" id="CHEBI:30616"/>
        <dbReference type="ChEBI" id="CHEBI:58608"/>
        <dbReference type="ChEBI" id="CHEBI:456216"/>
        <dbReference type="EC" id="2.7.1.107"/>
    </reaction>
</comment>
<reference evidence="9 10" key="1">
    <citation type="journal article" date="2024" name="Nat. Commun.">
        <title>Phylogenomics reveals the evolutionary origins of lichenization in chlorophyte algae.</title>
        <authorList>
            <person name="Puginier C."/>
            <person name="Libourel C."/>
            <person name="Otte J."/>
            <person name="Skaloud P."/>
            <person name="Haon M."/>
            <person name="Grisel S."/>
            <person name="Petersen M."/>
            <person name="Berrin J.G."/>
            <person name="Delaux P.M."/>
            <person name="Dal Grande F."/>
            <person name="Keller J."/>
        </authorList>
    </citation>
    <scope>NUCLEOTIDE SEQUENCE [LARGE SCALE GENOMIC DNA]</scope>
    <source>
        <strain evidence="9 10">SAG 2036</strain>
    </source>
</reference>
<dbReference type="EMBL" id="JALJOQ010000105">
    <property type="protein sequence ID" value="KAK9797760.1"/>
    <property type="molecule type" value="Genomic_DNA"/>
</dbReference>
<dbReference type="InterPro" id="IPR000756">
    <property type="entry name" value="Diacylglycerol_kin_accessory"/>
</dbReference>
<evidence type="ECO:0000313" key="10">
    <source>
        <dbReference type="Proteomes" id="UP001465755"/>
    </source>
</evidence>
<keyword evidence="10" id="KW-1185">Reference proteome</keyword>
<dbReference type="GO" id="GO:0005524">
    <property type="term" value="F:ATP binding"/>
    <property type="evidence" value="ECO:0007669"/>
    <property type="project" value="UniProtKB-KW"/>
</dbReference>
<comment type="caution">
    <text evidence="9">The sequence shown here is derived from an EMBL/GenBank/DDBJ whole genome shotgun (WGS) entry which is preliminary data.</text>
</comment>
<evidence type="ECO:0000256" key="2">
    <source>
        <dbReference type="ARBA" id="ARBA00022679"/>
    </source>
</evidence>
<dbReference type="PANTHER" id="PTHR11255">
    <property type="entry name" value="DIACYLGLYCEROL KINASE"/>
    <property type="match status" value="1"/>
</dbReference>